<evidence type="ECO:0000259" key="5">
    <source>
        <dbReference type="PROSITE" id="PS50931"/>
    </source>
</evidence>
<dbReference type="GO" id="GO:0003677">
    <property type="term" value="F:DNA binding"/>
    <property type="evidence" value="ECO:0007669"/>
    <property type="project" value="UniProtKB-KW"/>
</dbReference>
<dbReference type="Pfam" id="PF00126">
    <property type="entry name" value="HTH_1"/>
    <property type="match status" value="1"/>
</dbReference>
<dbReference type="Gene3D" id="1.10.10.10">
    <property type="entry name" value="Winged helix-like DNA-binding domain superfamily/Winged helix DNA-binding domain"/>
    <property type="match status" value="1"/>
</dbReference>
<keyword evidence="3 6" id="KW-0238">DNA-binding</keyword>
<dbReference type="PANTHER" id="PTHR30118">
    <property type="entry name" value="HTH-TYPE TRANSCRIPTIONAL REGULATOR LEUO-RELATED"/>
    <property type="match status" value="1"/>
</dbReference>
<dbReference type="CDD" id="cd08417">
    <property type="entry name" value="PBP2_Nitroaromatics_like"/>
    <property type="match status" value="1"/>
</dbReference>
<dbReference type="InterPro" id="IPR005119">
    <property type="entry name" value="LysR_subst-bd"/>
</dbReference>
<proteinExistence type="inferred from homology"/>
<dbReference type="Proteomes" id="UP000575083">
    <property type="component" value="Unassembled WGS sequence"/>
</dbReference>
<dbReference type="Gene3D" id="3.40.190.10">
    <property type="entry name" value="Periplasmic binding protein-like II"/>
    <property type="match status" value="2"/>
</dbReference>
<comment type="similarity">
    <text evidence="1">Belongs to the LysR transcriptional regulatory family.</text>
</comment>
<evidence type="ECO:0000313" key="7">
    <source>
        <dbReference type="Proteomes" id="UP000575083"/>
    </source>
</evidence>
<gene>
    <name evidence="6" type="ORF">HNP48_005647</name>
</gene>
<dbReference type="InterPro" id="IPR050389">
    <property type="entry name" value="LysR-type_TF"/>
</dbReference>
<dbReference type="InterPro" id="IPR036390">
    <property type="entry name" value="WH_DNA-bd_sf"/>
</dbReference>
<dbReference type="Pfam" id="PF03466">
    <property type="entry name" value="LysR_substrate"/>
    <property type="match status" value="1"/>
</dbReference>
<organism evidence="6 7">
    <name type="scientific">Acidovorax soli</name>
    <dbReference type="NCBI Taxonomy" id="592050"/>
    <lineage>
        <taxon>Bacteria</taxon>
        <taxon>Pseudomonadati</taxon>
        <taxon>Pseudomonadota</taxon>
        <taxon>Betaproteobacteria</taxon>
        <taxon>Burkholderiales</taxon>
        <taxon>Comamonadaceae</taxon>
        <taxon>Acidovorax</taxon>
    </lineage>
</organism>
<comment type="caution">
    <text evidence="6">The sequence shown here is derived from an EMBL/GenBank/DDBJ whole genome shotgun (WGS) entry which is preliminary data.</text>
</comment>
<keyword evidence="7" id="KW-1185">Reference proteome</keyword>
<dbReference type="PANTHER" id="PTHR30118:SF15">
    <property type="entry name" value="TRANSCRIPTIONAL REGULATORY PROTEIN"/>
    <property type="match status" value="1"/>
</dbReference>
<dbReference type="SUPFAM" id="SSF53850">
    <property type="entry name" value="Periplasmic binding protein-like II"/>
    <property type="match status" value="1"/>
</dbReference>
<keyword evidence="2" id="KW-0805">Transcription regulation</keyword>
<dbReference type="InterPro" id="IPR036388">
    <property type="entry name" value="WH-like_DNA-bd_sf"/>
</dbReference>
<name>A0A7X0PJ59_9BURK</name>
<dbReference type="InterPro" id="IPR000847">
    <property type="entry name" value="LysR_HTH_N"/>
</dbReference>
<evidence type="ECO:0000256" key="3">
    <source>
        <dbReference type="ARBA" id="ARBA00023125"/>
    </source>
</evidence>
<feature type="domain" description="HTH lysR-type" evidence="5">
    <location>
        <begin position="6"/>
        <end position="63"/>
    </location>
</feature>
<evidence type="ECO:0000256" key="1">
    <source>
        <dbReference type="ARBA" id="ARBA00009437"/>
    </source>
</evidence>
<evidence type="ECO:0000256" key="2">
    <source>
        <dbReference type="ARBA" id="ARBA00023015"/>
    </source>
</evidence>
<evidence type="ECO:0000313" key="6">
    <source>
        <dbReference type="EMBL" id="MBB6562930.1"/>
    </source>
</evidence>
<dbReference type="SUPFAM" id="SSF46785">
    <property type="entry name" value="Winged helix' DNA-binding domain"/>
    <property type="match status" value="1"/>
</dbReference>
<reference evidence="6 7" key="1">
    <citation type="submission" date="2020-08" db="EMBL/GenBank/DDBJ databases">
        <title>Functional genomics of gut bacteria from endangered species of beetles.</title>
        <authorList>
            <person name="Carlos-Shanley C."/>
        </authorList>
    </citation>
    <scope>NUCLEOTIDE SEQUENCE [LARGE SCALE GENOMIC DNA]</scope>
    <source>
        <strain evidence="6 7">S00198</strain>
    </source>
</reference>
<protein>
    <submittedName>
        <fullName evidence="6">DNA-binding transcriptional LysR family regulator</fullName>
    </submittedName>
</protein>
<evidence type="ECO:0000256" key="4">
    <source>
        <dbReference type="ARBA" id="ARBA00023163"/>
    </source>
</evidence>
<dbReference type="InterPro" id="IPR037402">
    <property type="entry name" value="YidZ_PBP2"/>
</dbReference>
<keyword evidence="4" id="KW-0804">Transcription</keyword>
<dbReference type="PROSITE" id="PS50931">
    <property type="entry name" value="HTH_LYSR"/>
    <property type="match status" value="1"/>
</dbReference>
<accession>A0A7X0PJ59</accession>
<dbReference type="EMBL" id="JACHLK010000015">
    <property type="protein sequence ID" value="MBB6562930.1"/>
    <property type="molecule type" value="Genomic_DNA"/>
</dbReference>
<dbReference type="RefSeq" id="WP_184863409.1">
    <property type="nucleotide sequence ID" value="NZ_JACHLK010000015.1"/>
</dbReference>
<dbReference type="AlphaFoldDB" id="A0A7X0PJ59"/>
<sequence>MNLASMDLNLLLTFEALYETGSVTLAGQRLNRAQPSVSNALGRLRHVFQDELFVRTADGMLPTERAQALIPGIALALEQLRRALAQGLDFDPLAAQGRRLTIATSDYADMVLVPHVVALLRREAPGMALRVARLNRETVYEQLDQSAIDLAIGGLLDPPKRMLQQRLYEEHFVCIGDHERLGPARDDEALDLETYLARPHALFVPSDNGSSRGVIDMHLAHLGRERRVLATFAHIAALPFAVRGTDLLATLAARVARLMAPPGTAIRTLPPELQDTAFGIDMVYGRRSENDPAARWLRALVVRAALQVDGAPGA</sequence>
<dbReference type="GO" id="GO:0003700">
    <property type="term" value="F:DNA-binding transcription factor activity"/>
    <property type="evidence" value="ECO:0007669"/>
    <property type="project" value="InterPro"/>
</dbReference>